<gene>
    <name evidence="1" type="ORF">TNCT_132801</name>
</gene>
<name>A0A8X6LA95_TRICU</name>
<dbReference type="EMBL" id="BMAO01025026">
    <property type="protein sequence ID" value="GFQ99588.1"/>
    <property type="molecule type" value="Genomic_DNA"/>
</dbReference>
<evidence type="ECO:0000313" key="1">
    <source>
        <dbReference type="EMBL" id="GFQ99588.1"/>
    </source>
</evidence>
<dbReference type="AlphaFoldDB" id="A0A8X6LA95"/>
<sequence>MSDMANAFAPILAVAPLYLLRIVSVKFPPGRLVNSLNLYGRERLKCSCTAATTLSRNFSKCSFLPSNSSTSSRVSSASVKQFKTEGSALYHAHHPLVGQNATGAREDDGAGGASLELTGSPVEMGSSFYCFEAFLLLELSGISSLGKASIAIWRRCASAGRVQFSCALNEHWTRYEPHSR</sequence>
<reference evidence="1" key="1">
    <citation type="submission" date="2020-07" db="EMBL/GenBank/DDBJ databases">
        <title>Multicomponent nature underlies the extraordinary mechanical properties of spider dragline silk.</title>
        <authorList>
            <person name="Kono N."/>
            <person name="Nakamura H."/>
            <person name="Mori M."/>
            <person name="Yoshida Y."/>
            <person name="Ohtoshi R."/>
            <person name="Malay A.D."/>
            <person name="Moran D.A.P."/>
            <person name="Tomita M."/>
            <person name="Numata K."/>
            <person name="Arakawa K."/>
        </authorList>
    </citation>
    <scope>NUCLEOTIDE SEQUENCE</scope>
</reference>
<proteinExistence type="predicted"/>
<comment type="caution">
    <text evidence="1">The sequence shown here is derived from an EMBL/GenBank/DDBJ whole genome shotgun (WGS) entry which is preliminary data.</text>
</comment>
<keyword evidence="2" id="KW-1185">Reference proteome</keyword>
<organism evidence="1 2">
    <name type="scientific">Trichonephila clavata</name>
    <name type="common">Joro spider</name>
    <name type="synonym">Nephila clavata</name>
    <dbReference type="NCBI Taxonomy" id="2740835"/>
    <lineage>
        <taxon>Eukaryota</taxon>
        <taxon>Metazoa</taxon>
        <taxon>Ecdysozoa</taxon>
        <taxon>Arthropoda</taxon>
        <taxon>Chelicerata</taxon>
        <taxon>Arachnida</taxon>
        <taxon>Araneae</taxon>
        <taxon>Araneomorphae</taxon>
        <taxon>Entelegynae</taxon>
        <taxon>Araneoidea</taxon>
        <taxon>Nephilidae</taxon>
        <taxon>Trichonephila</taxon>
    </lineage>
</organism>
<evidence type="ECO:0000313" key="2">
    <source>
        <dbReference type="Proteomes" id="UP000887116"/>
    </source>
</evidence>
<protein>
    <submittedName>
        <fullName evidence="1">Uncharacterized protein</fullName>
    </submittedName>
</protein>
<accession>A0A8X6LA95</accession>
<dbReference type="Proteomes" id="UP000887116">
    <property type="component" value="Unassembled WGS sequence"/>
</dbReference>